<dbReference type="Gene3D" id="3.40.640.10">
    <property type="entry name" value="Type I PLP-dependent aspartate aminotransferase-like (Major domain)"/>
    <property type="match status" value="1"/>
</dbReference>
<dbReference type="PANTHER" id="PTHR46154:SF4">
    <property type="entry name" value="UREA ACTIVE TRANSPORTER"/>
    <property type="match status" value="1"/>
</dbReference>
<dbReference type="Proteomes" id="UP000324897">
    <property type="component" value="Chromosome 3"/>
</dbReference>
<feature type="transmembrane region" description="Helical" evidence="7">
    <location>
        <begin position="468"/>
        <end position="489"/>
    </location>
</feature>
<dbReference type="Pfam" id="PF00474">
    <property type="entry name" value="SSF"/>
    <property type="match status" value="1"/>
</dbReference>
<feature type="non-terminal residue" evidence="8">
    <location>
        <position position="1"/>
    </location>
</feature>
<organism evidence="8 9">
    <name type="scientific">Eragrostis curvula</name>
    <name type="common">weeping love grass</name>
    <dbReference type="NCBI Taxonomy" id="38414"/>
    <lineage>
        <taxon>Eukaryota</taxon>
        <taxon>Viridiplantae</taxon>
        <taxon>Streptophyta</taxon>
        <taxon>Embryophyta</taxon>
        <taxon>Tracheophyta</taxon>
        <taxon>Spermatophyta</taxon>
        <taxon>Magnoliopsida</taxon>
        <taxon>Liliopsida</taxon>
        <taxon>Poales</taxon>
        <taxon>Poaceae</taxon>
        <taxon>PACMAD clade</taxon>
        <taxon>Chloridoideae</taxon>
        <taxon>Eragrostideae</taxon>
        <taxon>Eragrostidinae</taxon>
        <taxon>Eragrostis</taxon>
    </lineage>
</organism>
<gene>
    <name evidence="8" type="ORF">EJB05_41805</name>
</gene>
<dbReference type="AlphaFoldDB" id="A0A5J9TCQ8"/>
<dbReference type="PANTHER" id="PTHR46154">
    <property type="match status" value="1"/>
</dbReference>
<dbReference type="EMBL" id="RWGY01000039">
    <property type="protein sequence ID" value="TVU08401.1"/>
    <property type="molecule type" value="Genomic_DNA"/>
</dbReference>
<dbReference type="InterPro" id="IPR015421">
    <property type="entry name" value="PyrdxlP-dep_Trfase_major"/>
</dbReference>
<evidence type="ECO:0000256" key="1">
    <source>
        <dbReference type="ARBA" id="ARBA00004141"/>
    </source>
</evidence>
<evidence type="ECO:0000256" key="7">
    <source>
        <dbReference type="SAM" id="Phobius"/>
    </source>
</evidence>
<keyword evidence="9" id="KW-1185">Reference proteome</keyword>
<proteinExistence type="inferred from homology"/>
<feature type="transmembrane region" description="Helical" evidence="7">
    <location>
        <begin position="382"/>
        <end position="405"/>
    </location>
</feature>
<accession>A0A5J9TCQ8</accession>
<protein>
    <submittedName>
        <fullName evidence="8">Uncharacterized protein</fullName>
    </submittedName>
</protein>
<dbReference type="InterPro" id="IPR031155">
    <property type="entry name" value="DUR"/>
</dbReference>
<dbReference type="InterPro" id="IPR038377">
    <property type="entry name" value="Na/Glc_symporter_sf"/>
</dbReference>
<evidence type="ECO:0000256" key="6">
    <source>
        <dbReference type="ARBA" id="ARBA00023136"/>
    </source>
</evidence>
<evidence type="ECO:0000256" key="2">
    <source>
        <dbReference type="ARBA" id="ARBA00006434"/>
    </source>
</evidence>
<dbReference type="OrthoDB" id="6132759at2759"/>
<keyword evidence="6 7" id="KW-0472">Membrane</keyword>
<dbReference type="GO" id="GO:0005886">
    <property type="term" value="C:plasma membrane"/>
    <property type="evidence" value="ECO:0007669"/>
    <property type="project" value="TreeGrafter"/>
</dbReference>
<evidence type="ECO:0000256" key="5">
    <source>
        <dbReference type="ARBA" id="ARBA00022989"/>
    </source>
</evidence>
<dbReference type="InterPro" id="IPR001734">
    <property type="entry name" value="Na/solute_symporter"/>
</dbReference>
<dbReference type="GO" id="GO:0015204">
    <property type="term" value="F:urea transmembrane transporter activity"/>
    <property type="evidence" value="ECO:0007669"/>
    <property type="project" value="InterPro"/>
</dbReference>
<keyword evidence="3" id="KW-0813">Transport</keyword>
<keyword evidence="4 7" id="KW-0812">Transmembrane</keyword>
<evidence type="ECO:0000313" key="8">
    <source>
        <dbReference type="EMBL" id="TVU08401.1"/>
    </source>
</evidence>
<feature type="transmembrane region" description="Helical" evidence="7">
    <location>
        <begin position="417"/>
        <end position="439"/>
    </location>
</feature>
<keyword evidence="5 7" id="KW-1133">Transmembrane helix</keyword>
<evidence type="ECO:0000256" key="3">
    <source>
        <dbReference type="ARBA" id="ARBA00022448"/>
    </source>
</evidence>
<comment type="similarity">
    <text evidence="2">Belongs to the sodium:solute symporter (SSF) (TC 2.A.21) family.</text>
</comment>
<feature type="transmembrane region" description="Helical" evidence="7">
    <location>
        <begin position="282"/>
        <end position="299"/>
    </location>
</feature>
<sequence length="802" mass="86310">MNNCSQEEFVHVLWRKCGKWETKIGKYIGKRYLFPGLYDTEMEADQYVCTERRCSDWLQTGRFTLSSATAAPAAKSCGDHATIADKAFIFAWGQERHTNSAATIASDLIAAEEFPELGPVGELVVAEEATNRTAAIAGDLIPYAINTVAFTWPAAPELEVLALDWLAQLLHHLHVAATSCLNRGADGDVILGARSNAMGVTTIVAASRTGRGGLPRLAVYSSDKMRSTFFKACRLADFDPASVRTLPTGVCTGDAFDMQSDVDFEVTGGVVTTTSWSMGVDVYAASFLIPLAVVAYTLAGGLKAIFLASYFHSLVLHVVFVFLVYVTSSRLGSPRAVHDYLTVVAGAARSCAAPLSRPGQACGPVLGNFKGSYLTMLSSGSLVFGVINIVGSFCPDGVINIYCMRSFAARPSAMHKGYLLGGLLWFALATALGLGALALDLPLTAAEVARGLVPAATATALMGEPGPVLLLVMVFMTVTSAGSAELMAVSSLFTYDMYRTYVNPGGGDGRQILRVSRAAVLVFDCFMGVLDVVLNLAGVSLGWMYTAYRVMIGSGAALAPVTSCAFGVAVWLTIAKLVYGRVDLDTTGRNAPTLAGSLASILGGGAVHVACSLVSPQRFNWEATRCQITTVESVSVASEEELDEDRLLRARRWIVRWGVAFTVLIVVLWPAGRFSVGYFTLLAVWSAASRFLRHGIAELCHAFNGGVLWRAFRRQEDVFVGHVQRTPALLHASLPALRPVVRASRRLLLLLAFVLLIVPSKHRLPYLHLFRLHSFSLNDKNSRLVGVNNRQLMSCSECSKVR</sequence>
<reference evidence="8 9" key="1">
    <citation type="journal article" date="2019" name="Sci. Rep.">
        <title>A high-quality genome of Eragrostis curvula grass provides insights into Poaceae evolution and supports new strategies to enhance forage quality.</title>
        <authorList>
            <person name="Carballo J."/>
            <person name="Santos B.A.C.M."/>
            <person name="Zappacosta D."/>
            <person name="Garbus I."/>
            <person name="Selva J.P."/>
            <person name="Gallo C.A."/>
            <person name="Diaz A."/>
            <person name="Albertini E."/>
            <person name="Caccamo M."/>
            <person name="Echenique V."/>
        </authorList>
    </citation>
    <scope>NUCLEOTIDE SEQUENCE [LARGE SCALE GENOMIC DNA]</scope>
    <source>
        <strain evidence="9">cv. Victoria</strain>
        <tissue evidence="8">Leaf</tissue>
    </source>
</reference>
<dbReference type="Gramene" id="TVU08401">
    <property type="protein sequence ID" value="TVU08401"/>
    <property type="gene ID" value="EJB05_41805"/>
</dbReference>
<feature type="transmembrane region" description="Helical" evidence="7">
    <location>
        <begin position="520"/>
        <end position="545"/>
    </location>
</feature>
<feature type="transmembrane region" description="Helical" evidence="7">
    <location>
        <begin position="306"/>
        <end position="326"/>
    </location>
</feature>
<dbReference type="Gene3D" id="1.20.1730.10">
    <property type="entry name" value="Sodium/glucose cotransporter"/>
    <property type="match status" value="1"/>
</dbReference>
<feature type="transmembrane region" description="Helical" evidence="7">
    <location>
        <begin position="557"/>
        <end position="579"/>
    </location>
</feature>
<feature type="transmembrane region" description="Helical" evidence="7">
    <location>
        <begin position="653"/>
        <end position="670"/>
    </location>
</feature>
<dbReference type="PROSITE" id="PS50283">
    <property type="entry name" value="NA_SOLUT_SYMP_3"/>
    <property type="match status" value="1"/>
</dbReference>
<comment type="caution">
    <text evidence="8">The sequence shown here is derived from an EMBL/GenBank/DDBJ whole genome shotgun (WGS) entry which is preliminary data.</text>
</comment>
<evidence type="ECO:0000313" key="9">
    <source>
        <dbReference type="Proteomes" id="UP000324897"/>
    </source>
</evidence>
<comment type="subcellular location">
    <subcellularLocation>
        <location evidence="1">Membrane</location>
        <topology evidence="1">Multi-pass membrane protein</topology>
    </subcellularLocation>
</comment>
<name>A0A5J9TCQ8_9POAL</name>
<dbReference type="SUPFAM" id="SSF53383">
    <property type="entry name" value="PLP-dependent transferases"/>
    <property type="match status" value="1"/>
</dbReference>
<evidence type="ECO:0000256" key="4">
    <source>
        <dbReference type="ARBA" id="ARBA00022692"/>
    </source>
</evidence>
<dbReference type="InterPro" id="IPR015424">
    <property type="entry name" value="PyrdxlP-dep_Trfase"/>
</dbReference>